<comment type="caution">
    <text evidence="22">The sequence shown here is derived from an EMBL/GenBank/DDBJ whole genome shotgun (WGS) entry which is preliminary data.</text>
</comment>
<evidence type="ECO:0000259" key="21">
    <source>
        <dbReference type="PROSITE" id="PS00623"/>
    </source>
</evidence>
<evidence type="ECO:0000256" key="11">
    <source>
        <dbReference type="ARBA" id="ARBA00023180"/>
    </source>
</evidence>
<keyword evidence="10" id="KW-0560">Oxidoreductase</keyword>
<evidence type="ECO:0000313" key="22">
    <source>
        <dbReference type="EMBL" id="PPQ95957.1"/>
    </source>
</evidence>
<comment type="catalytic activity">
    <reaction evidence="14">
        <text>pyranose + acceptor = pyranos-2,3-diulose + reduced acceptor.</text>
        <dbReference type="EC" id="1.1.99.29"/>
    </reaction>
</comment>
<comment type="catalytic activity">
    <reaction evidence="17">
        <text>a pyranoside + acceptor = a pyranosid-3,4-diulose + reduced acceptor.</text>
        <dbReference type="EC" id="1.1.99.29"/>
    </reaction>
</comment>
<evidence type="ECO:0000256" key="19">
    <source>
        <dbReference type="PIRSR" id="PIRSR000137-2"/>
    </source>
</evidence>
<keyword evidence="6" id="KW-0964">Secreted</keyword>
<dbReference type="EMBL" id="NHYE01001403">
    <property type="protein sequence ID" value="PPQ95957.1"/>
    <property type="molecule type" value="Genomic_DNA"/>
</dbReference>
<evidence type="ECO:0000256" key="16">
    <source>
        <dbReference type="ARBA" id="ARBA00034050"/>
    </source>
</evidence>
<evidence type="ECO:0000256" key="8">
    <source>
        <dbReference type="ARBA" id="ARBA00022729"/>
    </source>
</evidence>
<evidence type="ECO:0000256" key="7">
    <source>
        <dbReference type="ARBA" id="ARBA00022630"/>
    </source>
</evidence>
<dbReference type="PANTHER" id="PTHR11552">
    <property type="entry name" value="GLUCOSE-METHANOL-CHOLINE GMC OXIDOREDUCTASE"/>
    <property type="match status" value="1"/>
</dbReference>
<feature type="domain" description="Glucose-methanol-choline oxidoreductase N-terminal" evidence="21">
    <location>
        <begin position="93"/>
        <end position="116"/>
    </location>
</feature>
<feature type="binding site" evidence="19">
    <location>
        <position position="244"/>
    </location>
    <ligand>
        <name>FAD</name>
        <dbReference type="ChEBI" id="CHEBI:57692"/>
    </ligand>
</feature>
<comment type="similarity">
    <text evidence="3 20">Belongs to the GMC oxidoreductase family.</text>
</comment>
<name>A0A409XYU8_9AGAR</name>
<keyword evidence="23" id="KW-1185">Reference proteome</keyword>
<gene>
    <name evidence="22" type="ORF">CVT26_016123</name>
</gene>
<dbReference type="Gene3D" id="3.30.560.10">
    <property type="entry name" value="Glucose Oxidase, domain 3"/>
    <property type="match status" value="1"/>
</dbReference>
<evidence type="ECO:0000256" key="14">
    <source>
        <dbReference type="ARBA" id="ARBA00034010"/>
    </source>
</evidence>
<evidence type="ECO:0000256" key="12">
    <source>
        <dbReference type="ARBA" id="ARBA00024699"/>
    </source>
</evidence>
<dbReference type="PROSITE" id="PS00623">
    <property type="entry name" value="GMC_OXRED_1"/>
    <property type="match status" value="1"/>
</dbReference>
<evidence type="ECO:0000256" key="15">
    <source>
        <dbReference type="ARBA" id="ARBA00034029"/>
    </source>
</evidence>
<feature type="binding site" evidence="19">
    <location>
        <position position="99"/>
    </location>
    <ligand>
        <name>FAD</name>
        <dbReference type="ChEBI" id="CHEBI:57692"/>
    </ligand>
</feature>
<dbReference type="InterPro" id="IPR007867">
    <property type="entry name" value="GMC_OxRtase_C"/>
</dbReference>
<dbReference type="EC" id="1.1.99.29" evidence="5"/>
<keyword evidence="11" id="KW-0325">Glycoprotein</keyword>
<evidence type="ECO:0000256" key="17">
    <source>
        <dbReference type="ARBA" id="ARBA00034059"/>
    </source>
</evidence>
<evidence type="ECO:0000256" key="13">
    <source>
        <dbReference type="ARBA" id="ARBA00033986"/>
    </source>
</evidence>
<comment type="subcellular location">
    <subcellularLocation>
        <location evidence="2">Secreted</location>
    </subcellularLocation>
</comment>
<comment type="subunit">
    <text evidence="4">Monomer.</text>
</comment>
<sequence>MPFEKLEDVAGKAFDYVVIGGGTAGLPAAVRLSDDSGVSVLLLEAGSVDNLGDFKIDVPAQFGRTLGDLKYDWAFTTAEQSALNGRQLLWSRGKGLGGTSAMNFYCWSKPHAVDINNFEKLGNPQWNWTEYKKYSNRSECVHLPMKEQTDLYPHTFTDDSCGKSGPLQVIIPPHLHGADMLFQETMVKIGLRAINDPYSGDITGTWIAASNLDPKTWTRSYAATAYLLPNIDRPNLSVLTSALVSRILFNKVERGEDRSARGVEFLAIKSPHILELSGVGRPEILSKIGVDVVVNLSGVGENVQEHSLVGVPFELPIGEETLESLLDPVYAAKAKELHELGQGLHRIGITSAAFFPLSATKCEGVTSLIDGLEAEVDAKAKAGQLRPGLEEQLRLQISVLRDDTVPDCEVILFPGYYFPDPNVPPEKGKNYITPIACLNHPISRGTIHAECKNPTVQPVCDPRYFESDFDMEIMLQMVKFIRGMKEIEPWKSGTVKESLPGPEYLTDDQLRDYIKKTLGTVFHTAGSCSMLPRDKGGVVDHKLKVYGTTNLRVADISIIPLHISAHTQATAYMIGEKAADIIKAENATC</sequence>
<dbReference type="AlphaFoldDB" id="A0A409XYU8"/>
<evidence type="ECO:0000256" key="10">
    <source>
        <dbReference type="ARBA" id="ARBA00023002"/>
    </source>
</evidence>
<feature type="active site" description="Proton donor" evidence="18">
    <location>
        <position position="523"/>
    </location>
</feature>
<dbReference type="SUPFAM" id="SSF51905">
    <property type="entry name" value="FAD/NAD(P)-binding domain"/>
    <property type="match status" value="1"/>
</dbReference>
<organism evidence="22 23">
    <name type="scientific">Gymnopilus dilepis</name>
    <dbReference type="NCBI Taxonomy" id="231916"/>
    <lineage>
        <taxon>Eukaryota</taxon>
        <taxon>Fungi</taxon>
        <taxon>Dikarya</taxon>
        <taxon>Basidiomycota</taxon>
        <taxon>Agaricomycotina</taxon>
        <taxon>Agaricomycetes</taxon>
        <taxon>Agaricomycetidae</taxon>
        <taxon>Agaricales</taxon>
        <taxon>Agaricineae</taxon>
        <taxon>Hymenogastraceae</taxon>
        <taxon>Gymnopilus</taxon>
    </lineage>
</organism>
<comment type="cofactor">
    <cofactor evidence="1 19">
        <name>FAD</name>
        <dbReference type="ChEBI" id="CHEBI:57692"/>
    </cofactor>
</comment>
<comment type="function">
    <text evidence="12">Catalyzes the single-oxidation or sequential double oxidation reaction of carbohydrates primarily at carbon-2 and/or carbon-3 with the concomitant reduction of the flavin. The enzyme exhibits a broad sugar substrate specificity, oxidizing different aldopyranoses to the corresponding C-1, C-2, C-3 or C-1,2, C-2,3 and C-3,4 (di)dehydro sugars with substrate-specific regioselectivity. Accepts only a narrow range of electron acceptors such as substituted benzoquinones and complexed metal ions and reacts extremely slowly with O(2) as acceptor. May play a role in the natural recycling of plant matter by oxidizing all major monosaccharides in lignocellulose and by reducing quinone compounds or reactive radical species generated during lignin depolymerization.</text>
</comment>
<dbReference type="SUPFAM" id="SSF54373">
    <property type="entry name" value="FAD-linked reductases, C-terminal domain"/>
    <property type="match status" value="1"/>
</dbReference>
<reference evidence="22 23" key="1">
    <citation type="journal article" date="2018" name="Evol. Lett.">
        <title>Horizontal gene cluster transfer increased hallucinogenic mushroom diversity.</title>
        <authorList>
            <person name="Reynolds H.T."/>
            <person name="Vijayakumar V."/>
            <person name="Gluck-Thaler E."/>
            <person name="Korotkin H.B."/>
            <person name="Matheny P.B."/>
            <person name="Slot J.C."/>
        </authorList>
    </citation>
    <scope>NUCLEOTIDE SEQUENCE [LARGE SCALE GENOMIC DNA]</scope>
    <source>
        <strain evidence="22 23">SRW20</strain>
    </source>
</reference>
<dbReference type="GO" id="GO:0033718">
    <property type="term" value="F:pyranose dehydrogenase (acceptor) activity"/>
    <property type="evidence" value="ECO:0007669"/>
    <property type="project" value="UniProtKB-EC"/>
</dbReference>
<proteinExistence type="inferred from homology"/>
<evidence type="ECO:0000256" key="2">
    <source>
        <dbReference type="ARBA" id="ARBA00004613"/>
    </source>
</evidence>
<dbReference type="Pfam" id="PF05199">
    <property type="entry name" value="GMC_oxred_C"/>
    <property type="match status" value="1"/>
</dbReference>
<evidence type="ECO:0000256" key="3">
    <source>
        <dbReference type="ARBA" id="ARBA00010790"/>
    </source>
</evidence>
<keyword evidence="9 19" id="KW-0274">FAD</keyword>
<dbReference type="InterPro" id="IPR036188">
    <property type="entry name" value="FAD/NAD-bd_sf"/>
</dbReference>
<evidence type="ECO:0000256" key="4">
    <source>
        <dbReference type="ARBA" id="ARBA00011245"/>
    </source>
</evidence>
<dbReference type="STRING" id="231916.A0A409XYU8"/>
<comment type="catalytic activity">
    <reaction evidence="16">
        <text>a pyranoside + acceptor = a pyranosid-3-ulose + reduced acceptor.</text>
        <dbReference type="EC" id="1.1.99.29"/>
    </reaction>
</comment>
<accession>A0A409XYU8</accession>
<dbReference type="PIRSF" id="PIRSF000137">
    <property type="entry name" value="Alcohol_oxidase"/>
    <property type="match status" value="1"/>
</dbReference>
<dbReference type="Gene3D" id="3.50.50.60">
    <property type="entry name" value="FAD/NAD(P)-binding domain"/>
    <property type="match status" value="1"/>
</dbReference>
<feature type="active site" description="Proton acceptor" evidence="18">
    <location>
        <position position="566"/>
    </location>
</feature>
<protein>
    <recommendedName>
        <fullName evidence="5">pyranose dehydrogenase (acceptor)</fullName>
        <ecNumber evidence="5">1.1.99.29</ecNumber>
    </recommendedName>
</protein>
<dbReference type="Pfam" id="PF00732">
    <property type="entry name" value="GMC_oxred_N"/>
    <property type="match status" value="1"/>
</dbReference>
<evidence type="ECO:0000256" key="9">
    <source>
        <dbReference type="ARBA" id="ARBA00022827"/>
    </source>
</evidence>
<evidence type="ECO:0000256" key="5">
    <source>
        <dbReference type="ARBA" id="ARBA00013177"/>
    </source>
</evidence>
<dbReference type="GO" id="GO:0050660">
    <property type="term" value="F:flavin adenine dinucleotide binding"/>
    <property type="evidence" value="ECO:0007669"/>
    <property type="project" value="InterPro"/>
</dbReference>
<dbReference type="GO" id="GO:0005576">
    <property type="term" value="C:extracellular region"/>
    <property type="evidence" value="ECO:0007669"/>
    <property type="project" value="UniProtKB-SubCell"/>
</dbReference>
<comment type="catalytic activity">
    <reaction evidence="15">
        <text>pyranose + acceptor = pyranos-3-ulose + reduced acceptor.</text>
        <dbReference type="EC" id="1.1.99.29"/>
    </reaction>
</comment>
<dbReference type="PANTHER" id="PTHR11552:SF201">
    <property type="entry name" value="GLUCOSE-METHANOL-CHOLINE OXIDOREDUCTASE N-TERMINAL DOMAIN-CONTAINING PROTEIN"/>
    <property type="match status" value="1"/>
</dbReference>
<dbReference type="InParanoid" id="A0A409XYU8"/>
<keyword evidence="7 20" id="KW-0285">Flavoprotein</keyword>
<dbReference type="Proteomes" id="UP000284706">
    <property type="component" value="Unassembled WGS sequence"/>
</dbReference>
<comment type="catalytic activity">
    <reaction evidence="13">
        <text>pyranose + acceptor = pyranos-2-ulose + reduced acceptor.</text>
        <dbReference type="EC" id="1.1.99.29"/>
    </reaction>
</comment>
<dbReference type="InterPro" id="IPR000172">
    <property type="entry name" value="GMC_OxRdtase_N"/>
</dbReference>
<dbReference type="InterPro" id="IPR012132">
    <property type="entry name" value="GMC_OxRdtase"/>
</dbReference>
<evidence type="ECO:0000256" key="18">
    <source>
        <dbReference type="PIRSR" id="PIRSR000137-1"/>
    </source>
</evidence>
<dbReference type="OrthoDB" id="269227at2759"/>
<evidence type="ECO:0000256" key="1">
    <source>
        <dbReference type="ARBA" id="ARBA00001974"/>
    </source>
</evidence>
<evidence type="ECO:0000313" key="23">
    <source>
        <dbReference type="Proteomes" id="UP000284706"/>
    </source>
</evidence>
<evidence type="ECO:0000256" key="20">
    <source>
        <dbReference type="RuleBase" id="RU003968"/>
    </source>
</evidence>
<keyword evidence="8" id="KW-0732">Signal</keyword>
<evidence type="ECO:0000256" key="6">
    <source>
        <dbReference type="ARBA" id="ARBA00022525"/>
    </source>
</evidence>